<gene>
    <name evidence="1" type="ORF">PLEPLA_LOCUS42929</name>
</gene>
<reference evidence="1" key="1">
    <citation type="submission" date="2020-03" db="EMBL/GenBank/DDBJ databases">
        <authorList>
            <person name="Weist P."/>
        </authorList>
    </citation>
    <scope>NUCLEOTIDE SEQUENCE</scope>
</reference>
<sequence length="109" mass="11835">MKMDEHISGSPPSYLPACLTVRLLRSMLSPPSPKPPISIGLKPPSSPCLSCQHLCHHPLLRYSFPETPFSPASSSTLIFSSSLHVHLLEASPPSNSTDGLSQLCLWVYP</sequence>
<accession>A0A9N7Z4D6</accession>
<dbReference type="EMBL" id="CADEAL010004241">
    <property type="protein sequence ID" value="CAB1455158.1"/>
    <property type="molecule type" value="Genomic_DNA"/>
</dbReference>
<dbReference type="Proteomes" id="UP001153269">
    <property type="component" value="Unassembled WGS sequence"/>
</dbReference>
<evidence type="ECO:0000313" key="2">
    <source>
        <dbReference type="Proteomes" id="UP001153269"/>
    </source>
</evidence>
<proteinExistence type="predicted"/>
<organism evidence="1 2">
    <name type="scientific">Pleuronectes platessa</name>
    <name type="common">European plaice</name>
    <dbReference type="NCBI Taxonomy" id="8262"/>
    <lineage>
        <taxon>Eukaryota</taxon>
        <taxon>Metazoa</taxon>
        <taxon>Chordata</taxon>
        <taxon>Craniata</taxon>
        <taxon>Vertebrata</taxon>
        <taxon>Euteleostomi</taxon>
        <taxon>Actinopterygii</taxon>
        <taxon>Neopterygii</taxon>
        <taxon>Teleostei</taxon>
        <taxon>Neoteleostei</taxon>
        <taxon>Acanthomorphata</taxon>
        <taxon>Carangaria</taxon>
        <taxon>Pleuronectiformes</taxon>
        <taxon>Pleuronectoidei</taxon>
        <taxon>Pleuronectidae</taxon>
        <taxon>Pleuronectes</taxon>
    </lineage>
</organism>
<evidence type="ECO:0000313" key="1">
    <source>
        <dbReference type="EMBL" id="CAB1455158.1"/>
    </source>
</evidence>
<protein>
    <submittedName>
        <fullName evidence="1">Uncharacterized protein</fullName>
    </submittedName>
</protein>
<name>A0A9N7Z4D6_PLEPL</name>
<keyword evidence="2" id="KW-1185">Reference proteome</keyword>
<comment type="caution">
    <text evidence="1">The sequence shown here is derived from an EMBL/GenBank/DDBJ whole genome shotgun (WGS) entry which is preliminary data.</text>
</comment>
<dbReference type="AlphaFoldDB" id="A0A9N7Z4D6"/>